<evidence type="ECO:0000256" key="5">
    <source>
        <dbReference type="ARBA" id="ARBA00022777"/>
    </source>
</evidence>
<gene>
    <name evidence="10" type="ORF">ACFO3J_15650</name>
</gene>
<feature type="region of interest" description="Disordered" evidence="8">
    <location>
        <begin position="403"/>
        <end position="452"/>
    </location>
</feature>
<feature type="domain" description="Protein kinase" evidence="9">
    <location>
        <begin position="15"/>
        <end position="285"/>
    </location>
</feature>
<evidence type="ECO:0000259" key="9">
    <source>
        <dbReference type="PROSITE" id="PS50011"/>
    </source>
</evidence>
<comment type="caution">
    <text evidence="10">The sequence shown here is derived from an EMBL/GenBank/DDBJ whole genome shotgun (WGS) entry which is preliminary data.</text>
</comment>
<keyword evidence="5 10" id="KW-0418">Kinase</keyword>
<dbReference type="GO" id="GO:0004674">
    <property type="term" value="F:protein serine/threonine kinase activity"/>
    <property type="evidence" value="ECO:0007669"/>
    <property type="project" value="UniProtKB-EC"/>
</dbReference>
<dbReference type="PANTHER" id="PTHR43289:SF6">
    <property type="entry name" value="SERINE_THREONINE-PROTEIN KINASE NEKL-3"/>
    <property type="match status" value="1"/>
</dbReference>
<keyword evidence="6 7" id="KW-0067">ATP-binding</keyword>
<dbReference type="Pfam" id="PF00069">
    <property type="entry name" value="Pkinase"/>
    <property type="match status" value="1"/>
</dbReference>
<organism evidence="10 11">
    <name type="scientific">Streptomyces polygonati</name>
    <dbReference type="NCBI Taxonomy" id="1617087"/>
    <lineage>
        <taxon>Bacteria</taxon>
        <taxon>Bacillati</taxon>
        <taxon>Actinomycetota</taxon>
        <taxon>Actinomycetes</taxon>
        <taxon>Kitasatosporales</taxon>
        <taxon>Streptomycetaceae</taxon>
        <taxon>Streptomyces</taxon>
    </lineage>
</organism>
<evidence type="ECO:0000313" key="10">
    <source>
        <dbReference type="EMBL" id="MFC4032914.1"/>
    </source>
</evidence>
<evidence type="ECO:0000256" key="6">
    <source>
        <dbReference type="ARBA" id="ARBA00022840"/>
    </source>
</evidence>
<feature type="binding site" evidence="7">
    <location>
        <position position="45"/>
    </location>
    <ligand>
        <name>ATP</name>
        <dbReference type="ChEBI" id="CHEBI:30616"/>
    </ligand>
</feature>
<dbReference type="PROSITE" id="PS50011">
    <property type="entry name" value="PROTEIN_KINASE_DOM"/>
    <property type="match status" value="1"/>
</dbReference>
<dbReference type="EC" id="2.7.11.1" evidence="1"/>
<evidence type="ECO:0000256" key="2">
    <source>
        <dbReference type="ARBA" id="ARBA00022527"/>
    </source>
</evidence>
<dbReference type="SMART" id="SM00220">
    <property type="entry name" value="S_TKc"/>
    <property type="match status" value="1"/>
</dbReference>
<dbReference type="PANTHER" id="PTHR43289">
    <property type="entry name" value="MITOGEN-ACTIVATED PROTEIN KINASE KINASE KINASE 20-RELATED"/>
    <property type="match status" value="1"/>
</dbReference>
<keyword evidence="4 7" id="KW-0547">Nucleotide-binding</keyword>
<feature type="compositionally biased region" description="Pro residues" evidence="8">
    <location>
        <begin position="348"/>
        <end position="366"/>
    </location>
</feature>
<name>A0ABV8HLN5_9ACTN</name>
<dbReference type="Gene3D" id="1.10.510.10">
    <property type="entry name" value="Transferase(Phosphotransferase) domain 1"/>
    <property type="match status" value="1"/>
</dbReference>
<reference evidence="11" key="1">
    <citation type="journal article" date="2019" name="Int. J. Syst. Evol. Microbiol.">
        <title>The Global Catalogue of Microorganisms (GCM) 10K type strain sequencing project: providing services to taxonomists for standard genome sequencing and annotation.</title>
        <authorList>
            <consortium name="The Broad Institute Genomics Platform"/>
            <consortium name="The Broad Institute Genome Sequencing Center for Infectious Disease"/>
            <person name="Wu L."/>
            <person name="Ma J."/>
        </authorList>
    </citation>
    <scope>NUCLEOTIDE SEQUENCE [LARGE SCALE GENOMIC DNA]</scope>
    <source>
        <strain evidence="11">CGMCC 4.7237</strain>
    </source>
</reference>
<feature type="compositionally biased region" description="Pro residues" evidence="8">
    <location>
        <begin position="316"/>
        <end position="325"/>
    </location>
</feature>
<dbReference type="PROSITE" id="PS00108">
    <property type="entry name" value="PROTEIN_KINASE_ST"/>
    <property type="match status" value="1"/>
</dbReference>
<dbReference type="PROSITE" id="PS00107">
    <property type="entry name" value="PROTEIN_KINASE_ATP"/>
    <property type="match status" value="1"/>
</dbReference>
<accession>A0ABV8HLN5</accession>
<keyword evidence="11" id="KW-1185">Reference proteome</keyword>
<dbReference type="CDD" id="cd14014">
    <property type="entry name" value="STKc_PknB_like"/>
    <property type="match status" value="1"/>
</dbReference>
<keyword evidence="2" id="KW-0723">Serine/threonine-protein kinase</keyword>
<dbReference type="EMBL" id="JBHSBB010000010">
    <property type="protein sequence ID" value="MFC4032914.1"/>
    <property type="molecule type" value="Genomic_DNA"/>
</dbReference>
<evidence type="ECO:0000313" key="11">
    <source>
        <dbReference type="Proteomes" id="UP001595765"/>
    </source>
</evidence>
<evidence type="ECO:0000256" key="1">
    <source>
        <dbReference type="ARBA" id="ARBA00012513"/>
    </source>
</evidence>
<feature type="compositionally biased region" description="Low complexity" evidence="8">
    <location>
        <begin position="421"/>
        <end position="436"/>
    </location>
</feature>
<dbReference type="Proteomes" id="UP001595765">
    <property type="component" value="Unassembled WGS sequence"/>
</dbReference>
<protein>
    <recommendedName>
        <fullName evidence="1">non-specific serine/threonine protein kinase</fullName>
        <ecNumber evidence="1">2.7.11.1</ecNumber>
    </recommendedName>
</protein>
<dbReference type="InterPro" id="IPR017441">
    <property type="entry name" value="Protein_kinase_ATP_BS"/>
</dbReference>
<dbReference type="SUPFAM" id="SSF56112">
    <property type="entry name" value="Protein kinase-like (PK-like)"/>
    <property type="match status" value="1"/>
</dbReference>
<evidence type="ECO:0000256" key="4">
    <source>
        <dbReference type="ARBA" id="ARBA00022741"/>
    </source>
</evidence>
<evidence type="ECO:0000256" key="8">
    <source>
        <dbReference type="SAM" id="MobiDB-lite"/>
    </source>
</evidence>
<sequence length="591" mass="62450">MVGQGDEGRLVAGRYRLLERIGRGGMGTVWRAEDELLGRQVAVKKLHPPQPHMDDEELATLFERTRREARAAARITHPNVIVVHDVVDDAGLPSIVMEYVPSVTLGELVKQRGPLPVGEVARIGRGMIAALRAAHRAGVLHRDVKPGNVLLGVGGASPAEGDGGGGGGRVVLTDFGIAQASGTSTLTRTGELIGSIDFLSPERIRGAVPGPEADMWALGATLYQAVEGTSPFRRPTAIETAYAIAEEPVAQAPNAGALTQVISGLLAKEPSERMSAQEAERLLRLPMSGQDTALIGQFARLTEGPPTVTSVVRPPGAAPEPPPGAIPDAVPDHRRSAYGPHTPLPTRQEPPPAVRPLPASPHSPHPTPDRPRKRRAGAWVAAVLAVAVVAAGGAFAVQRYGSGGTADAKHPDRTTTPPSPATTAPASTTASAAPATTTPPPPPLPDGYRLFSDTGRGYSVPVPVGWTKQVSNDGEQVDFIDPTQKVDLKISALDFASTSPYEHFINLEPDTEANVRGYHRKRLDPTTQLGDPAAIWEFTFEGSVREYHAIDLGFGKPGATEYAVYLSAPSAQWTENRPIFDTAVAGFRQSG</sequence>
<keyword evidence="3 10" id="KW-0808">Transferase</keyword>
<evidence type="ECO:0000256" key="3">
    <source>
        <dbReference type="ARBA" id="ARBA00022679"/>
    </source>
</evidence>
<dbReference type="RefSeq" id="WP_386429996.1">
    <property type="nucleotide sequence ID" value="NZ_JBHSBB010000010.1"/>
</dbReference>
<feature type="region of interest" description="Disordered" evidence="8">
    <location>
        <begin position="305"/>
        <end position="374"/>
    </location>
</feature>
<dbReference type="InterPro" id="IPR008271">
    <property type="entry name" value="Ser/Thr_kinase_AS"/>
</dbReference>
<evidence type="ECO:0000256" key="7">
    <source>
        <dbReference type="PROSITE-ProRule" id="PRU10141"/>
    </source>
</evidence>
<dbReference type="InterPro" id="IPR011009">
    <property type="entry name" value="Kinase-like_dom_sf"/>
</dbReference>
<dbReference type="Gene3D" id="3.30.200.20">
    <property type="entry name" value="Phosphorylase Kinase, domain 1"/>
    <property type="match status" value="1"/>
</dbReference>
<dbReference type="InterPro" id="IPR000719">
    <property type="entry name" value="Prot_kinase_dom"/>
</dbReference>
<proteinExistence type="predicted"/>